<dbReference type="InterPro" id="IPR011992">
    <property type="entry name" value="EF-hand-dom_pair"/>
</dbReference>
<dbReference type="PANTHER" id="PTHR23048:SF45">
    <property type="entry name" value="CALMODULIN LIKE 4"/>
    <property type="match status" value="1"/>
</dbReference>
<dbReference type="InterPro" id="IPR050230">
    <property type="entry name" value="CALM/Myosin/TropC-like"/>
</dbReference>
<dbReference type="Pfam" id="PF13499">
    <property type="entry name" value="EF-hand_7"/>
    <property type="match status" value="1"/>
</dbReference>
<name>A0ABN9X7N5_9DINO</name>
<evidence type="ECO:0000256" key="2">
    <source>
        <dbReference type="ARBA" id="ARBA00022837"/>
    </source>
</evidence>
<dbReference type="PROSITE" id="PS50222">
    <property type="entry name" value="EF_HAND_2"/>
    <property type="match status" value="3"/>
</dbReference>
<proteinExistence type="predicted"/>
<feature type="domain" description="EF-hand" evidence="3">
    <location>
        <begin position="170"/>
        <end position="205"/>
    </location>
</feature>
<gene>
    <name evidence="4" type="ORF">PCOR1329_LOCUS72983</name>
</gene>
<dbReference type="EMBL" id="CAUYUJ010019796">
    <property type="protein sequence ID" value="CAK0893726.1"/>
    <property type="molecule type" value="Genomic_DNA"/>
</dbReference>
<dbReference type="CDD" id="cd00051">
    <property type="entry name" value="EFh"/>
    <property type="match status" value="1"/>
</dbReference>
<dbReference type="Gene3D" id="1.10.238.10">
    <property type="entry name" value="EF-hand"/>
    <property type="match status" value="2"/>
</dbReference>
<dbReference type="InterPro" id="IPR018247">
    <property type="entry name" value="EF_Hand_1_Ca_BS"/>
</dbReference>
<comment type="caution">
    <text evidence="4">The sequence shown here is derived from an EMBL/GenBank/DDBJ whole genome shotgun (WGS) entry which is preliminary data.</text>
</comment>
<dbReference type="SMART" id="SM00054">
    <property type="entry name" value="EFh"/>
    <property type="match status" value="3"/>
</dbReference>
<evidence type="ECO:0000313" key="4">
    <source>
        <dbReference type="EMBL" id="CAK0893726.1"/>
    </source>
</evidence>
<dbReference type="SUPFAM" id="SSF47473">
    <property type="entry name" value="EF-hand"/>
    <property type="match status" value="2"/>
</dbReference>
<keyword evidence="5" id="KW-1185">Reference proteome</keyword>
<dbReference type="PROSITE" id="PS00018">
    <property type="entry name" value="EF_HAND_1"/>
    <property type="match status" value="3"/>
</dbReference>
<dbReference type="InterPro" id="IPR002048">
    <property type="entry name" value="EF_hand_dom"/>
</dbReference>
<feature type="domain" description="EF-hand" evidence="3">
    <location>
        <begin position="12"/>
        <end position="47"/>
    </location>
</feature>
<dbReference type="Proteomes" id="UP001189429">
    <property type="component" value="Unassembled WGS sequence"/>
</dbReference>
<keyword evidence="2" id="KW-0106">Calcium</keyword>
<dbReference type="PANTHER" id="PTHR23048">
    <property type="entry name" value="MYOSIN LIGHT CHAIN 1, 3"/>
    <property type="match status" value="1"/>
</dbReference>
<evidence type="ECO:0000313" key="5">
    <source>
        <dbReference type="Proteomes" id="UP001189429"/>
    </source>
</evidence>
<evidence type="ECO:0000256" key="1">
    <source>
        <dbReference type="ARBA" id="ARBA00022737"/>
    </source>
</evidence>
<feature type="domain" description="EF-hand" evidence="3">
    <location>
        <begin position="48"/>
        <end position="83"/>
    </location>
</feature>
<reference evidence="4" key="1">
    <citation type="submission" date="2023-10" db="EMBL/GenBank/DDBJ databases">
        <authorList>
            <person name="Chen Y."/>
            <person name="Shah S."/>
            <person name="Dougan E. K."/>
            <person name="Thang M."/>
            <person name="Chan C."/>
        </authorList>
    </citation>
    <scope>NUCLEOTIDE SEQUENCE [LARGE SCALE GENOMIC DNA]</scope>
</reference>
<sequence length="388" mass="44301">MVFHQREGFLKAEVEAFRRVFQDHDEDNSGEVGTSELSKLLRYLGYRHSTSDVHSYIIAADINQSGQLDWREFLHLMRCFKEGACEEAQRVFEQKARWVRAGATKELEQVMDQKHLGRALEQLGYSAEAAAGARPATSTKLRLDDFIGILDATRVDFVERERVKAGFTEDELGFFRRVFDTHDRNKTGFIGVLEMETILNMFAWGPTDKQEQLLLASKMQMATERARATGMPGAIGSDGETSFWVFVQLLRLLHDEQDRSEDAQLRALCCELRFSEVEVDQFHQVFRHYAKPNPEFITGLQRGVAPYLLPGDGARKLIRFLGVHIGESEGMLQEKLASLDPKGPKGHPRLEFWPFLRLMRWLMDTNFNDVNDCVASRLRGLPAEADSP</sequence>
<organism evidence="4 5">
    <name type="scientific">Prorocentrum cordatum</name>
    <dbReference type="NCBI Taxonomy" id="2364126"/>
    <lineage>
        <taxon>Eukaryota</taxon>
        <taxon>Sar</taxon>
        <taxon>Alveolata</taxon>
        <taxon>Dinophyceae</taxon>
        <taxon>Prorocentrales</taxon>
        <taxon>Prorocentraceae</taxon>
        <taxon>Prorocentrum</taxon>
    </lineage>
</organism>
<accession>A0ABN9X7N5</accession>
<evidence type="ECO:0000259" key="3">
    <source>
        <dbReference type="PROSITE" id="PS50222"/>
    </source>
</evidence>
<keyword evidence="1" id="KW-0677">Repeat</keyword>
<protein>
    <recommendedName>
        <fullName evidence="3">EF-hand domain-containing protein</fullName>
    </recommendedName>
</protein>